<dbReference type="GO" id="GO:0046872">
    <property type="term" value="F:metal ion binding"/>
    <property type="evidence" value="ECO:0007669"/>
    <property type="project" value="UniProtKB-KW"/>
</dbReference>
<organism evidence="2 3">
    <name type="scientific">Paenibacillus agaridevorans</name>
    <dbReference type="NCBI Taxonomy" id="171404"/>
    <lineage>
        <taxon>Bacteria</taxon>
        <taxon>Bacillati</taxon>
        <taxon>Bacillota</taxon>
        <taxon>Bacilli</taxon>
        <taxon>Bacillales</taxon>
        <taxon>Paenibacillaceae</taxon>
        <taxon>Paenibacillus</taxon>
    </lineage>
</organism>
<comment type="caution">
    <text evidence="2">The sequence shown here is derived from an EMBL/GenBank/DDBJ whole genome shotgun (WGS) entry which is preliminary data.</text>
</comment>
<dbReference type="InterPro" id="IPR036849">
    <property type="entry name" value="Enolase-like_C_sf"/>
</dbReference>
<reference evidence="2 3" key="1">
    <citation type="submission" date="2017-08" db="EMBL/GenBank/DDBJ databases">
        <title>Substantial Increase in Enzyme Production by Combined Drug-Resistance Mutations in Paenibacillus agaridevorans.</title>
        <authorList>
            <person name="Tanaka Y."/>
            <person name="Funane K."/>
            <person name="Hosaka T."/>
            <person name="Shiwa Y."/>
            <person name="Fujita N."/>
            <person name="Miyazaki T."/>
            <person name="Yoshikawa H."/>
            <person name="Murakami K."/>
            <person name="Kasahara K."/>
            <person name="Inaoka T."/>
            <person name="Hiraga Y."/>
            <person name="Ochi K."/>
        </authorList>
    </citation>
    <scope>NUCLEOTIDE SEQUENCE [LARGE SCALE GENOMIC DNA]</scope>
    <source>
        <strain evidence="2 3">T-3040</strain>
    </source>
</reference>
<accession>A0A2R5ERT4</accession>
<dbReference type="RefSeq" id="WP_108991770.1">
    <property type="nucleotide sequence ID" value="NZ_BDQX01000047.1"/>
</dbReference>
<keyword evidence="3" id="KW-1185">Reference proteome</keyword>
<evidence type="ECO:0008006" key="4">
    <source>
        <dbReference type="Google" id="ProtNLM"/>
    </source>
</evidence>
<evidence type="ECO:0000313" key="3">
    <source>
        <dbReference type="Proteomes" id="UP000245202"/>
    </source>
</evidence>
<dbReference type="EMBL" id="BDQX01000047">
    <property type="protein sequence ID" value="GBG06483.1"/>
    <property type="molecule type" value="Genomic_DNA"/>
</dbReference>
<sequence>MITIAESKHLSIQEPLLEPFGFKGDYLTELWQSVAGLCSQDGALGIGVGVQSVLWSDDRVFSQYGEQTGNALMANATQYALMLAEHSEFDTPIDLMDRLFPEVHAFAQRSVGRDDLRATFALNSLVALDQAAWSLYSKGKGAGGGFQELVPEPYRSALSARQQQLGCIPLVSYNLSEEKIEQILGEGYFILKIKIGADPEQNGDPAKMLEWDKQRLSQIHRIASRFDTPYTQNGKIAYYLDANGRYDGKGRMISFLEHADRIGALESIVLLEEPFNETNVIDVSDLPVRFAADESIHNESDAQLRIEMGYKAIALKPIAKTMSMSLKIAKLARDRGIHCFCADLTANPVLADWNKTLAAQLPPLPELKIGVLEANGQQNYRNWERMKSWHPYSDASWITPDKGLFTLDDSFFNVLGGALEIGSEYENRLYGRGGQTK</sequence>
<dbReference type="Proteomes" id="UP000245202">
    <property type="component" value="Unassembled WGS sequence"/>
</dbReference>
<evidence type="ECO:0000256" key="1">
    <source>
        <dbReference type="ARBA" id="ARBA00022723"/>
    </source>
</evidence>
<gene>
    <name evidence="2" type="ORF">PAT3040_01010</name>
</gene>
<protein>
    <recommendedName>
        <fullName evidence="4">L-alanine-DL-glutamate epimerase</fullName>
    </recommendedName>
</protein>
<name>A0A2R5ERT4_9BACL</name>
<keyword evidence="1" id="KW-0479">Metal-binding</keyword>
<proteinExistence type="predicted"/>
<dbReference type="Gene3D" id="3.20.20.120">
    <property type="entry name" value="Enolase-like C-terminal domain"/>
    <property type="match status" value="1"/>
</dbReference>
<evidence type="ECO:0000313" key="2">
    <source>
        <dbReference type="EMBL" id="GBG06483.1"/>
    </source>
</evidence>
<dbReference type="AlphaFoldDB" id="A0A2R5ERT4"/>
<dbReference type="SUPFAM" id="SSF51604">
    <property type="entry name" value="Enolase C-terminal domain-like"/>
    <property type="match status" value="1"/>
</dbReference>